<evidence type="ECO:0000313" key="3">
    <source>
        <dbReference type="Proteomes" id="UP000274515"/>
    </source>
</evidence>
<dbReference type="AlphaFoldDB" id="A0A426JN85"/>
<evidence type="ECO:0000313" key="2">
    <source>
        <dbReference type="EMBL" id="RRO14688.1"/>
    </source>
</evidence>
<feature type="transmembrane region" description="Helical" evidence="1">
    <location>
        <begin position="199"/>
        <end position="219"/>
    </location>
</feature>
<dbReference type="GO" id="GO:0008237">
    <property type="term" value="F:metallopeptidase activity"/>
    <property type="evidence" value="ECO:0007669"/>
    <property type="project" value="UniProtKB-KW"/>
</dbReference>
<dbReference type="OrthoDB" id="5141135at2"/>
<dbReference type="InterPro" id="IPR026898">
    <property type="entry name" value="PrsW"/>
</dbReference>
<feature type="transmembrane region" description="Helical" evidence="1">
    <location>
        <begin position="68"/>
        <end position="92"/>
    </location>
</feature>
<dbReference type="Proteomes" id="UP000274515">
    <property type="component" value="Unassembled WGS sequence"/>
</dbReference>
<keyword evidence="1" id="KW-1133">Transmembrane helix</keyword>
<keyword evidence="1" id="KW-0812">Transmembrane</keyword>
<dbReference type="EMBL" id="RSAA01000017">
    <property type="protein sequence ID" value="RRO14688.1"/>
    <property type="molecule type" value="Genomic_DNA"/>
</dbReference>
<comment type="caution">
    <text evidence="2">The sequence shown here is derived from an EMBL/GenBank/DDBJ whole genome shotgun (WGS) entry which is preliminary data.</text>
</comment>
<keyword evidence="3" id="KW-1185">Reference proteome</keyword>
<accession>A0A426JN85</accession>
<feature type="transmembrane region" description="Helical" evidence="1">
    <location>
        <begin position="12"/>
        <end position="29"/>
    </location>
</feature>
<feature type="transmembrane region" description="Helical" evidence="1">
    <location>
        <begin position="98"/>
        <end position="117"/>
    </location>
</feature>
<organism evidence="2 3">
    <name type="scientific">Saccharopolyspora rhizosphaerae</name>
    <dbReference type="NCBI Taxonomy" id="2492662"/>
    <lineage>
        <taxon>Bacteria</taxon>
        <taxon>Bacillati</taxon>
        <taxon>Actinomycetota</taxon>
        <taxon>Actinomycetes</taxon>
        <taxon>Pseudonocardiales</taxon>
        <taxon>Pseudonocardiaceae</taxon>
        <taxon>Saccharopolyspora</taxon>
    </lineage>
</organism>
<feature type="transmembrane region" description="Helical" evidence="1">
    <location>
        <begin position="35"/>
        <end position="56"/>
    </location>
</feature>
<keyword evidence="2" id="KW-0482">Metalloprotease</keyword>
<keyword evidence="2" id="KW-0645">Protease</keyword>
<dbReference type="PANTHER" id="PTHR36844">
    <property type="entry name" value="PROTEASE PRSW"/>
    <property type="match status" value="1"/>
</dbReference>
<name>A0A426JN85_9PSEU</name>
<feature type="transmembrane region" description="Helical" evidence="1">
    <location>
        <begin position="173"/>
        <end position="192"/>
    </location>
</feature>
<keyword evidence="2" id="KW-0378">Hydrolase</keyword>
<sequence>MTTGRRYTWARMFGAGLVLWLLTVAVTFLTANPTLVPTLVLLGSFLVPASFIAWAFEHRLTAEITATLLLKIFVLGGVLGVLAASLLESYLLRPSVGLFASVGLIEEAVKLLALAALTRELRVKAPRDGMLLGACVGFGFSAFESAGYAMMAALTEQGLSLVDLVATELLRGLVAPFGHGLWTAILGGVLFSRSGRESFLLTVPLVLSYLGVSLLHALWDSAHSVAVLITVVLSSPNGWSPETAPGWISDPTPGQVWLLTAITWVWLAVVAAIGVAWLSAVIVHYWRSRGTPKSGYPISTRGRWWPQRWSGEPG</sequence>
<feature type="transmembrane region" description="Helical" evidence="1">
    <location>
        <begin position="129"/>
        <end position="153"/>
    </location>
</feature>
<reference evidence="2 3" key="1">
    <citation type="submission" date="2018-11" db="EMBL/GenBank/DDBJ databases">
        <title>Saccharopolyspora rhizosphaerae sp. nov., an actinomycete isolated from rhizosphere soil in Thailand.</title>
        <authorList>
            <person name="Intra B."/>
            <person name="Euanorasetr J."/>
            <person name="Take A."/>
            <person name="Inahashi Y."/>
            <person name="Mori M."/>
            <person name="Panbangred W."/>
            <person name="Matsumoto A."/>
        </authorList>
    </citation>
    <scope>NUCLEOTIDE SEQUENCE [LARGE SCALE GENOMIC DNA]</scope>
    <source>
        <strain evidence="2 3">H219</strain>
    </source>
</reference>
<feature type="transmembrane region" description="Helical" evidence="1">
    <location>
        <begin position="256"/>
        <end position="286"/>
    </location>
</feature>
<gene>
    <name evidence="2" type="ORF">EIL87_18225</name>
</gene>
<evidence type="ECO:0000256" key="1">
    <source>
        <dbReference type="SAM" id="Phobius"/>
    </source>
</evidence>
<protein>
    <submittedName>
        <fullName evidence="2">PrsW family intramembrane metalloprotease</fullName>
    </submittedName>
</protein>
<keyword evidence="1" id="KW-0472">Membrane</keyword>
<proteinExistence type="predicted"/>
<dbReference type="RefSeq" id="WP_125091773.1">
    <property type="nucleotide sequence ID" value="NZ_RSAA01000017.1"/>
</dbReference>
<dbReference type="PANTHER" id="PTHR36844:SF1">
    <property type="entry name" value="PROTEASE PRSW"/>
    <property type="match status" value="1"/>
</dbReference>
<dbReference type="GO" id="GO:0006508">
    <property type="term" value="P:proteolysis"/>
    <property type="evidence" value="ECO:0007669"/>
    <property type="project" value="UniProtKB-KW"/>
</dbReference>
<dbReference type="Pfam" id="PF13367">
    <property type="entry name" value="PrsW-protease"/>
    <property type="match status" value="1"/>
</dbReference>